<comment type="similarity">
    <text evidence="1 3">Belongs to the short-chain dehydrogenases/reductases (SDR) family.</text>
</comment>
<evidence type="ECO:0000256" key="3">
    <source>
        <dbReference type="RuleBase" id="RU000363"/>
    </source>
</evidence>
<protein>
    <submittedName>
        <fullName evidence="5">Uncharacterized protein</fullName>
    </submittedName>
</protein>
<dbReference type="SUPFAM" id="SSF51735">
    <property type="entry name" value="NAD(P)-binding Rossmann-fold domains"/>
    <property type="match status" value="1"/>
</dbReference>
<organism evidence="5 6">
    <name type="scientific">Triparma laevis f. inornata</name>
    <dbReference type="NCBI Taxonomy" id="1714386"/>
    <lineage>
        <taxon>Eukaryota</taxon>
        <taxon>Sar</taxon>
        <taxon>Stramenopiles</taxon>
        <taxon>Ochrophyta</taxon>
        <taxon>Bolidophyceae</taxon>
        <taxon>Parmales</taxon>
        <taxon>Triparmaceae</taxon>
        <taxon>Triparma</taxon>
    </lineage>
</organism>
<sequence length="283" mass="31269">MWNLLSILLILSMLRATNSLTALVTGSTDGIGKHTSRRLLQSGYKVLIHGRSQSRVDATISELQRYGEVESFTHDISTVSGCLALTSAVKSSHESLDLLINNAGVFCDTYSLSSCGLETTFAVNVLAPFTITRELLPLLQKTKNSRIINVSSISQNDGPRTISPSTVLNSVFQNRETWNKYATYGISKRLIAMYSLNLSKKFDSPTVMSCDPGTVNTKMLLEGWGPCGIDIKDANNEYDLATKELGEDDHGQYFFGQRVHPDVESVENQEELISLLEELSTKY</sequence>
<dbReference type="AlphaFoldDB" id="A0A9W6Z961"/>
<feature type="signal peptide" evidence="4">
    <location>
        <begin position="1"/>
        <end position="19"/>
    </location>
</feature>
<dbReference type="EMBL" id="BLQM01000011">
    <property type="protein sequence ID" value="GMH49799.1"/>
    <property type="molecule type" value="Genomic_DNA"/>
</dbReference>
<evidence type="ECO:0000313" key="5">
    <source>
        <dbReference type="EMBL" id="GMH49799.1"/>
    </source>
</evidence>
<keyword evidence="2" id="KW-0560">Oxidoreductase</keyword>
<evidence type="ECO:0000313" key="6">
    <source>
        <dbReference type="Proteomes" id="UP001162640"/>
    </source>
</evidence>
<reference evidence="6" key="1">
    <citation type="journal article" date="2023" name="Commun. Biol.">
        <title>Genome analysis of Parmales, the sister group of diatoms, reveals the evolutionary specialization of diatoms from phago-mixotrophs to photoautotrophs.</title>
        <authorList>
            <person name="Ban H."/>
            <person name="Sato S."/>
            <person name="Yoshikawa S."/>
            <person name="Yamada K."/>
            <person name="Nakamura Y."/>
            <person name="Ichinomiya M."/>
            <person name="Sato N."/>
            <person name="Blanc-Mathieu R."/>
            <person name="Endo H."/>
            <person name="Kuwata A."/>
            <person name="Ogata H."/>
        </authorList>
    </citation>
    <scope>NUCLEOTIDE SEQUENCE [LARGE SCALE GENOMIC DNA]</scope>
</reference>
<dbReference type="Proteomes" id="UP001162640">
    <property type="component" value="Unassembled WGS sequence"/>
</dbReference>
<dbReference type="PRINTS" id="PR00081">
    <property type="entry name" value="GDHRDH"/>
</dbReference>
<dbReference type="InterPro" id="IPR002347">
    <property type="entry name" value="SDR_fam"/>
</dbReference>
<dbReference type="PRINTS" id="PR00080">
    <property type="entry name" value="SDRFAMILY"/>
</dbReference>
<dbReference type="InterPro" id="IPR036291">
    <property type="entry name" value="NAD(P)-bd_dom_sf"/>
</dbReference>
<keyword evidence="4" id="KW-0732">Signal</keyword>
<dbReference type="Pfam" id="PF00106">
    <property type="entry name" value="adh_short"/>
    <property type="match status" value="1"/>
</dbReference>
<proteinExistence type="inferred from homology"/>
<dbReference type="PANTHER" id="PTHR24320">
    <property type="entry name" value="RETINOL DEHYDROGENASE"/>
    <property type="match status" value="1"/>
</dbReference>
<name>A0A9W6Z961_9STRA</name>
<evidence type="ECO:0000256" key="2">
    <source>
        <dbReference type="ARBA" id="ARBA00023002"/>
    </source>
</evidence>
<gene>
    <name evidence="5" type="ORF">TL16_g00618</name>
</gene>
<comment type="caution">
    <text evidence="5">The sequence shown here is derived from an EMBL/GenBank/DDBJ whole genome shotgun (WGS) entry which is preliminary data.</text>
</comment>
<evidence type="ECO:0000256" key="4">
    <source>
        <dbReference type="SAM" id="SignalP"/>
    </source>
</evidence>
<dbReference type="Gene3D" id="3.40.50.720">
    <property type="entry name" value="NAD(P)-binding Rossmann-like Domain"/>
    <property type="match status" value="1"/>
</dbReference>
<accession>A0A9W6Z961</accession>
<dbReference type="PANTHER" id="PTHR24320:SF148">
    <property type="entry name" value="NAD(P)-BINDING ROSSMANN-FOLD SUPERFAMILY PROTEIN"/>
    <property type="match status" value="1"/>
</dbReference>
<feature type="chain" id="PRO_5040988540" evidence="4">
    <location>
        <begin position="20"/>
        <end position="283"/>
    </location>
</feature>
<evidence type="ECO:0000256" key="1">
    <source>
        <dbReference type="ARBA" id="ARBA00006484"/>
    </source>
</evidence>
<dbReference type="GO" id="GO:0016491">
    <property type="term" value="F:oxidoreductase activity"/>
    <property type="evidence" value="ECO:0007669"/>
    <property type="project" value="UniProtKB-KW"/>
</dbReference>